<feature type="transmembrane region" description="Helical" evidence="1">
    <location>
        <begin position="139"/>
        <end position="157"/>
    </location>
</feature>
<accession>A0A1G5VJM1</accession>
<dbReference type="STRING" id="1165689.SAMN02927914_00667"/>
<feature type="transmembrane region" description="Helical" evidence="1">
    <location>
        <begin position="115"/>
        <end position="134"/>
    </location>
</feature>
<reference evidence="3 4" key="1">
    <citation type="submission" date="2016-10" db="EMBL/GenBank/DDBJ databases">
        <authorList>
            <person name="de Groot N.N."/>
        </authorList>
    </citation>
    <scope>NUCLEOTIDE SEQUENCE [LARGE SCALE GENOMIC DNA]</scope>
    <source>
        <strain evidence="3 4">CGMCC 1.12097</strain>
    </source>
</reference>
<dbReference type="InterPro" id="IPR012429">
    <property type="entry name" value="HGSNAT_cat"/>
</dbReference>
<feature type="domain" description="Heparan-alpha-glucosaminide N-acetyltransferase catalytic" evidence="2">
    <location>
        <begin position="16"/>
        <end position="237"/>
    </location>
</feature>
<feature type="transmembrane region" description="Helical" evidence="1">
    <location>
        <begin position="17"/>
        <end position="38"/>
    </location>
</feature>
<proteinExistence type="predicted"/>
<organism evidence="3 4">
    <name type="scientific">Mesorhizobium qingshengii</name>
    <dbReference type="NCBI Taxonomy" id="1165689"/>
    <lineage>
        <taxon>Bacteria</taxon>
        <taxon>Pseudomonadati</taxon>
        <taxon>Pseudomonadota</taxon>
        <taxon>Alphaproteobacteria</taxon>
        <taxon>Hyphomicrobiales</taxon>
        <taxon>Phyllobacteriaceae</taxon>
        <taxon>Mesorhizobium</taxon>
    </lineage>
</organism>
<gene>
    <name evidence="3" type="ORF">SAMN02927914_00667</name>
</gene>
<dbReference type="Pfam" id="PF07786">
    <property type="entry name" value="HGSNAT_cat"/>
    <property type="match status" value="1"/>
</dbReference>
<evidence type="ECO:0000313" key="3">
    <source>
        <dbReference type="EMBL" id="SDA45265.1"/>
    </source>
</evidence>
<dbReference type="OrthoDB" id="9807591at2"/>
<feature type="transmembrane region" description="Helical" evidence="1">
    <location>
        <begin position="183"/>
        <end position="200"/>
    </location>
</feature>
<feature type="transmembrane region" description="Helical" evidence="1">
    <location>
        <begin position="91"/>
        <end position="109"/>
    </location>
</feature>
<evidence type="ECO:0000313" key="4">
    <source>
        <dbReference type="Proteomes" id="UP000198588"/>
    </source>
</evidence>
<protein>
    <submittedName>
        <fullName evidence="3">Uncharacterized membrane protein</fullName>
    </submittedName>
</protein>
<sequence>MSIHTPTAPVQDQPKRIVAIDIVRGIALIAMASYHFTWDLEFFGYTDPGLTAFGLWKIYARCIASTFLFLVGVSLYLAHGRRIRWNGFWKRFAMVAGAAIAISVVTRIATPDGFIFFGILHEIALASLLGLLFLRLPALLTLVVAALVIAAPVYLRLEAFDHPWLLWVGLSATSPRSNDYVPLFPWFGAVLLGIAAAKLASASGVRARLASLTPGRWANPLVFIGRHSLAFYLIHQPLLIGCVWLFSQVMPAKVETPQVNFLKTCQLSCEQSRDTEFCASYCVCMLDTLEGEASLDRLYNNDQTADWKAHLSDLAGMCTAKTEDKMTEGGAQ</sequence>
<evidence type="ECO:0000259" key="2">
    <source>
        <dbReference type="Pfam" id="PF07786"/>
    </source>
</evidence>
<keyword evidence="1" id="KW-0812">Transmembrane</keyword>
<name>A0A1G5VJM1_9HYPH</name>
<feature type="transmembrane region" description="Helical" evidence="1">
    <location>
        <begin position="58"/>
        <end position="79"/>
    </location>
</feature>
<dbReference type="Proteomes" id="UP000198588">
    <property type="component" value="Unassembled WGS sequence"/>
</dbReference>
<keyword evidence="1" id="KW-1133">Transmembrane helix</keyword>
<dbReference type="RefSeq" id="WP_091575533.1">
    <property type="nucleotide sequence ID" value="NZ_FMXM01000002.1"/>
</dbReference>
<dbReference type="EMBL" id="FMXM01000002">
    <property type="protein sequence ID" value="SDA45265.1"/>
    <property type="molecule type" value="Genomic_DNA"/>
</dbReference>
<evidence type="ECO:0000256" key="1">
    <source>
        <dbReference type="SAM" id="Phobius"/>
    </source>
</evidence>
<dbReference type="AlphaFoldDB" id="A0A1G5VJM1"/>
<keyword evidence="1" id="KW-0472">Membrane</keyword>